<dbReference type="InterPro" id="IPR025588">
    <property type="entry name" value="YcxB-like_C"/>
</dbReference>
<evidence type="ECO:0000313" key="3">
    <source>
        <dbReference type="EMBL" id="RCW85159.1"/>
    </source>
</evidence>
<feature type="transmembrane region" description="Helical" evidence="1">
    <location>
        <begin position="29"/>
        <end position="47"/>
    </location>
</feature>
<dbReference type="Proteomes" id="UP000253345">
    <property type="component" value="Unassembled WGS sequence"/>
</dbReference>
<keyword evidence="1" id="KW-1133">Transmembrane helix</keyword>
<reference evidence="3 4" key="1">
    <citation type="submission" date="2018-07" db="EMBL/GenBank/DDBJ databases">
        <title>Genomic Encyclopedia of Type Strains, Phase III (KMG-III): the genomes of soil and plant-associated and newly described type strains.</title>
        <authorList>
            <person name="Whitman W."/>
        </authorList>
    </citation>
    <scope>NUCLEOTIDE SEQUENCE [LARGE SCALE GENOMIC DNA]</scope>
    <source>
        <strain evidence="3 4">CECT 8525</strain>
    </source>
</reference>
<dbReference type="RefSeq" id="WP_114348908.1">
    <property type="nucleotide sequence ID" value="NZ_QPJL01000006.1"/>
</dbReference>
<protein>
    <submittedName>
        <fullName evidence="3">YcxB-like protein</fullName>
    </submittedName>
</protein>
<evidence type="ECO:0000313" key="4">
    <source>
        <dbReference type="Proteomes" id="UP000253345"/>
    </source>
</evidence>
<dbReference type="AlphaFoldDB" id="A0A368YZR2"/>
<proteinExistence type="predicted"/>
<accession>A0A368YZR2</accession>
<dbReference type="Pfam" id="PF14317">
    <property type="entry name" value="YcxB"/>
    <property type="match status" value="1"/>
</dbReference>
<gene>
    <name evidence="3" type="ORF">DFP89_106179</name>
</gene>
<name>A0A368YZR2_9RHOB</name>
<feature type="domain" description="YcxB-like C-terminal" evidence="2">
    <location>
        <begin position="106"/>
        <end position="152"/>
    </location>
</feature>
<feature type="transmembrane region" description="Helical" evidence="1">
    <location>
        <begin position="59"/>
        <end position="86"/>
    </location>
</feature>
<keyword evidence="4" id="KW-1185">Reference proteome</keyword>
<evidence type="ECO:0000256" key="1">
    <source>
        <dbReference type="SAM" id="Phobius"/>
    </source>
</evidence>
<keyword evidence="1" id="KW-0812">Transmembrane</keyword>
<keyword evidence="1" id="KW-0472">Membrane</keyword>
<dbReference type="OrthoDB" id="192188at2"/>
<organism evidence="3 4">
    <name type="scientific">Paracoccus lutimaris</name>
    <dbReference type="NCBI Taxonomy" id="1490030"/>
    <lineage>
        <taxon>Bacteria</taxon>
        <taxon>Pseudomonadati</taxon>
        <taxon>Pseudomonadota</taxon>
        <taxon>Alphaproteobacteria</taxon>
        <taxon>Rhodobacterales</taxon>
        <taxon>Paracoccaceae</taxon>
        <taxon>Paracoccus</taxon>
    </lineage>
</organism>
<sequence length="171" mass="19840">MDSYRVRIARQDFAAAYALRWRCILRKPWIPLSWVVLVIVVSLVMGSDLMKFLTRPSELVPAIAIPAVVWALIYLLIPPFSAWIAARWQYDRYPMLARETDLLVEETGLKFLSGEDHWTHRWSDYLAIAEDRRVMLLYVSPQLFQILPVDAVPASVRETIARRIREANGKT</sequence>
<dbReference type="EMBL" id="QPJL01000006">
    <property type="protein sequence ID" value="RCW85159.1"/>
    <property type="molecule type" value="Genomic_DNA"/>
</dbReference>
<comment type="caution">
    <text evidence="3">The sequence shown here is derived from an EMBL/GenBank/DDBJ whole genome shotgun (WGS) entry which is preliminary data.</text>
</comment>
<evidence type="ECO:0000259" key="2">
    <source>
        <dbReference type="Pfam" id="PF14317"/>
    </source>
</evidence>